<evidence type="ECO:0000256" key="1">
    <source>
        <dbReference type="SAM" id="MobiDB-lite"/>
    </source>
</evidence>
<name>A0AAW2N4C7_9LAMI</name>
<feature type="domain" description="PB1" evidence="2">
    <location>
        <begin position="177"/>
        <end position="241"/>
    </location>
</feature>
<dbReference type="Gene3D" id="3.10.20.90">
    <property type="entry name" value="Phosphatidylinositol 3-kinase Catalytic Subunit, Chain A, domain 1"/>
    <property type="match status" value="1"/>
</dbReference>
<sequence length="241" mass="25783">MAKFLCRHSPATTSLGLATPKLSAGMQGARHAQYGLSLSDLHLNKLQSGFFPVGFLPPNRVPLPTGASNPIIPEPGSNENISCLLPHGKFNSRTKKSDNGKAAPFVLFGRTILTEKQISLSCSSDTVSPARTGNSSSGGNANKMGNTSDGSVPALNQNDAPDRSSCDGFQSELNLETGHCKVFMESEDVGRTLDLSLLGSYEELYIKLASMFGTEISEMLNRVLYRDATGAVRQLGDEPFR</sequence>
<proteinExistence type="predicted"/>
<reference evidence="3" key="2">
    <citation type="journal article" date="2024" name="Plant">
        <title>Genomic evolution and insights into agronomic trait innovations of Sesamum species.</title>
        <authorList>
            <person name="Miao H."/>
            <person name="Wang L."/>
            <person name="Qu L."/>
            <person name="Liu H."/>
            <person name="Sun Y."/>
            <person name="Le M."/>
            <person name="Wang Q."/>
            <person name="Wei S."/>
            <person name="Zheng Y."/>
            <person name="Lin W."/>
            <person name="Duan Y."/>
            <person name="Cao H."/>
            <person name="Xiong S."/>
            <person name="Wang X."/>
            <person name="Wei L."/>
            <person name="Li C."/>
            <person name="Ma Q."/>
            <person name="Ju M."/>
            <person name="Zhao R."/>
            <person name="Li G."/>
            <person name="Mu C."/>
            <person name="Tian Q."/>
            <person name="Mei H."/>
            <person name="Zhang T."/>
            <person name="Gao T."/>
            <person name="Zhang H."/>
        </authorList>
    </citation>
    <scope>NUCLEOTIDE SEQUENCE</scope>
    <source>
        <strain evidence="3">G01</strain>
    </source>
</reference>
<feature type="compositionally biased region" description="Polar residues" evidence="1">
    <location>
        <begin position="124"/>
        <end position="159"/>
    </location>
</feature>
<reference evidence="3" key="1">
    <citation type="submission" date="2020-06" db="EMBL/GenBank/DDBJ databases">
        <authorList>
            <person name="Li T."/>
            <person name="Hu X."/>
            <person name="Zhang T."/>
            <person name="Song X."/>
            <person name="Zhang H."/>
            <person name="Dai N."/>
            <person name="Sheng W."/>
            <person name="Hou X."/>
            <person name="Wei L."/>
        </authorList>
    </citation>
    <scope>NUCLEOTIDE SEQUENCE</scope>
    <source>
        <strain evidence="3">G01</strain>
        <tissue evidence="3">Leaf</tissue>
    </source>
</reference>
<dbReference type="AlphaFoldDB" id="A0AAW2N4C7"/>
<evidence type="ECO:0000259" key="2">
    <source>
        <dbReference type="PROSITE" id="PS51745"/>
    </source>
</evidence>
<organism evidence="3">
    <name type="scientific">Sesamum angustifolium</name>
    <dbReference type="NCBI Taxonomy" id="2727405"/>
    <lineage>
        <taxon>Eukaryota</taxon>
        <taxon>Viridiplantae</taxon>
        <taxon>Streptophyta</taxon>
        <taxon>Embryophyta</taxon>
        <taxon>Tracheophyta</taxon>
        <taxon>Spermatophyta</taxon>
        <taxon>Magnoliopsida</taxon>
        <taxon>eudicotyledons</taxon>
        <taxon>Gunneridae</taxon>
        <taxon>Pentapetalae</taxon>
        <taxon>asterids</taxon>
        <taxon>lamiids</taxon>
        <taxon>Lamiales</taxon>
        <taxon>Pedaliaceae</taxon>
        <taxon>Sesamum</taxon>
    </lineage>
</organism>
<accession>A0AAW2N4C7</accession>
<comment type="caution">
    <text evidence="3">The sequence shown here is derived from an EMBL/GenBank/DDBJ whole genome shotgun (WGS) entry which is preliminary data.</text>
</comment>
<dbReference type="PROSITE" id="PS51745">
    <property type="entry name" value="PB1"/>
    <property type="match status" value="1"/>
</dbReference>
<dbReference type="EMBL" id="JACGWK010000008">
    <property type="protein sequence ID" value="KAL0338449.1"/>
    <property type="molecule type" value="Genomic_DNA"/>
</dbReference>
<gene>
    <name evidence="3" type="ORF">Sangu_1367000</name>
</gene>
<evidence type="ECO:0000313" key="3">
    <source>
        <dbReference type="EMBL" id="KAL0338449.1"/>
    </source>
</evidence>
<protein>
    <submittedName>
        <fullName evidence="3">Auxin response factor 18</fullName>
    </submittedName>
</protein>
<dbReference type="InterPro" id="IPR053793">
    <property type="entry name" value="PB1-like"/>
</dbReference>
<feature type="region of interest" description="Disordered" evidence="1">
    <location>
        <begin position="124"/>
        <end position="168"/>
    </location>
</feature>